<dbReference type="InterPro" id="IPR012535">
    <property type="entry name" value="Cell_div_Cdc14"/>
</dbReference>
<comment type="caution">
    <text evidence="2">The sequence shown here is derived from an EMBL/GenBank/DDBJ whole genome shotgun (WGS) entry which is preliminary data.</text>
</comment>
<evidence type="ECO:0000256" key="1">
    <source>
        <dbReference type="SAM" id="MobiDB-lite"/>
    </source>
</evidence>
<dbReference type="Pfam" id="PF08045">
    <property type="entry name" value="CDC14"/>
    <property type="match status" value="2"/>
</dbReference>
<gene>
    <name evidence="2" type="ORF">SCP_0210320</name>
</gene>
<proteinExistence type="predicted"/>
<dbReference type="InParanoid" id="A0A401GCG2"/>
<dbReference type="RefSeq" id="XP_027610744.1">
    <property type="nucleotide sequence ID" value="XM_027754943.1"/>
</dbReference>
<dbReference type="OrthoDB" id="5357220at2759"/>
<reference evidence="2 3" key="1">
    <citation type="journal article" date="2018" name="Sci. Rep.">
        <title>Genome sequence of the cauliflower mushroom Sparassis crispa (Hanabiratake) and its association with beneficial usage.</title>
        <authorList>
            <person name="Kiyama R."/>
            <person name="Furutani Y."/>
            <person name="Kawaguchi K."/>
            <person name="Nakanishi T."/>
        </authorList>
    </citation>
    <scope>NUCLEOTIDE SEQUENCE [LARGE SCALE GENOMIC DNA]</scope>
</reference>
<evidence type="ECO:0008006" key="4">
    <source>
        <dbReference type="Google" id="ProtNLM"/>
    </source>
</evidence>
<dbReference type="Proteomes" id="UP000287166">
    <property type="component" value="Unassembled WGS sequence"/>
</dbReference>
<keyword evidence="3" id="KW-1185">Reference proteome</keyword>
<dbReference type="STRING" id="139825.A0A401GCG2"/>
<feature type="compositionally biased region" description="Low complexity" evidence="1">
    <location>
        <begin position="274"/>
        <end position="322"/>
    </location>
</feature>
<feature type="compositionally biased region" description="Low complexity" evidence="1">
    <location>
        <begin position="150"/>
        <end position="172"/>
    </location>
</feature>
<evidence type="ECO:0000313" key="3">
    <source>
        <dbReference type="Proteomes" id="UP000287166"/>
    </source>
</evidence>
<accession>A0A401GCG2</accession>
<feature type="region of interest" description="Disordered" evidence="1">
    <location>
        <begin position="470"/>
        <end position="497"/>
    </location>
</feature>
<feature type="region of interest" description="Disordered" evidence="1">
    <location>
        <begin position="150"/>
        <end position="178"/>
    </location>
</feature>
<dbReference type="GeneID" id="38776748"/>
<feature type="compositionally biased region" description="Low complexity" evidence="1">
    <location>
        <begin position="473"/>
        <end position="491"/>
    </location>
</feature>
<name>A0A401GCG2_9APHY</name>
<dbReference type="EMBL" id="BFAD01000002">
    <property type="protein sequence ID" value="GBE79831.1"/>
    <property type="molecule type" value="Genomic_DNA"/>
</dbReference>
<dbReference type="PANTHER" id="PTHR34065">
    <property type="entry name" value="CELL DIVISION CONTROL PROTEIN 14"/>
    <property type="match status" value="1"/>
</dbReference>
<feature type="region of interest" description="Disordered" evidence="1">
    <location>
        <begin position="363"/>
        <end position="454"/>
    </location>
</feature>
<sequence>MDPSRNMKTLLQDALDELVSTKSPNARVDQALATLERLLAEICVSPTPNALERLYLFIELQDRFDCNVPSRILSWMGGSAARLEAILSKTISDQERETQSAPFTRQLIQALSILQGVALIHEESKRYLGRRYPLEVLLDLLLTSRHVSFVPPSTSHSTPSSPRSNVSSRNESPNPPSVPLTSAVLDTLLCVLVDSSPALRLFEDLKGVQYVVKILKRAGTPREVRMKCLEFLYFYLLDEIPVSPLNVSSDPRSPVGIAGTPTPSSRAPNRAILSTSHSTTSSVSSTYSSSSSSSGSSVSTSATSVSSLPSTPATSRESSTTPTTPPLPKPAFSRSPRLVTPPSSRALPRSLLMLRREVDYVPQSPKKAPISSHGLGGQGTGEAVKSRLKQRGTVDVLSSEETESEEVHTPQTNRPSHSRGFSISSHGSHGDPSAIIYTPSGADRNVLGPSRHRRAQSCADVGSLDPPFQLGWSSSSSSSSGSARSAIPSKSGARTMEEKKEILGSMLGNVDALVEGVRKAGIWGLG</sequence>
<feature type="compositionally biased region" description="Polar residues" evidence="1">
    <location>
        <begin position="409"/>
        <end position="427"/>
    </location>
</feature>
<evidence type="ECO:0000313" key="2">
    <source>
        <dbReference type="EMBL" id="GBE79831.1"/>
    </source>
</evidence>
<protein>
    <recommendedName>
        <fullName evidence="4">Cell division control protein</fullName>
    </recommendedName>
</protein>
<feature type="region of interest" description="Disordered" evidence="1">
    <location>
        <begin position="247"/>
        <end position="346"/>
    </location>
</feature>
<organism evidence="2 3">
    <name type="scientific">Sparassis crispa</name>
    <dbReference type="NCBI Taxonomy" id="139825"/>
    <lineage>
        <taxon>Eukaryota</taxon>
        <taxon>Fungi</taxon>
        <taxon>Dikarya</taxon>
        <taxon>Basidiomycota</taxon>
        <taxon>Agaricomycotina</taxon>
        <taxon>Agaricomycetes</taxon>
        <taxon>Polyporales</taxon>
        <taxon>Sparassidaceae</taxon>
        <taxon>Sparassis</taxon>
    </lineage>
</organism>
<dbReference type="AlphaFoldDB" id="A0A401GCG2"/>
<dbReference type="PANTHER" id="PTHR34065:SF1">
    <property type="entry name" value="CELL DIVISION CONTROL PROTEIN 14"/>
    <property type="match status" value="1"/>
</dbReference>